<evidence type="ECO:0000313" key="4">
    <source>
        <dbReference type="Proteomes" id="UP001187221"/>
    </source>
</evidence>
<keyword evidence="2" id="KW-0472">Membrane</keyword>
<feature type="compositionally biased region" description="Polar residues" evidence="1">
    <location>
        <begin position="9"/>
        <end position="29"/>
    </location>
</feature>
<feature type="compositionally biased region" description="Low complexity" evidence="1">
    <location>
        <begin position="195"/>
        <end position="213"/>
    </location>
</feature>
<feature type="transmembrane region" description="Helical" evidence="2">
    <location>
        <begin position="56"/>
        <end position="82"/>
    </location>
</feature>
<feature type="region of interest" description="Disordered" evidence="1">
    <location>
        <begin position="294"/>
        <end position="320"/>
    </location>
</feature>
<dbReference type="EMBL" id="BTFW01000001">
    <property type="protein sequence ID" value="GMM60934.1"/>
    <property type="molecule type" value="Genomic_DNA"/>
</dbReference>
<gene>
    <name evidence="3" type="ORF">NUTIK01_17110</name>
</gene>
<keyword evidence="2" id="KW-1133">Transmembrane helix</keyword>
<evidence type="ECO:0008006" key="5">
    <source>
        <dbReference type="Google" id="ProtNLM"/>
    </source>
</evidence>
<feature type="region of interest" description="Disordered" evidence="1">
    <location>
        <begin position="1"/>
        <end position="43"/>
    </location>
</feature>
<dbReference type="Proteomes" id="UP001187221">
    <property type="component" value="Unassembled WGS sequence"/>
</dbReference>
<feature type="region of interest" description="Disordered" evidence="1">
    <location>
        <begin position="446"/>
        <end position="471"/>
    </location>
</feature>
<evidence type="ECO:0000313" key="3">
    <source>
        <dbReference type="EMBL" id="GMM60934.1"/>
    </source>
</evidence>
<keyword evidence="2" id="KW-0812">Transmembrane</keyword>
<evidence type="ECO:0000256" key="2">
    <source>
        <dbReference type="SAM" id="Phobius"/>
    </source>
</evidence>
<sequence length="602" mass="62084">MGLVGSCQKADSPSNKGTWPNVGGNAQVTRSKRKPEVKRAGGGAGRSIRAHRLFPAFTALWFAALFALASLVVPVAVIQSAVVALGLPKIVAAAAPPLGFTARVLVTLALVGLGGLLGLVVGLRLGTRKAVPADEAPVTFGRRKSGAAELAALVEEDEQGRIAEQPLVAGDPAHQDVAPQEAPLPVVSDLAGSGPVAPDAPFDAPVAAPAAPRVRARDAHPDAPPRRPLTVSDDMIDEAETRILSDDEEASLRPSREGRLFDPFAIYEDDAGDGQDEPFVPPAFLARTFDRAEQPAGPAVPAQASDEPVGEAPVDVAPEPEPAAQVSVEAVEENDEDRMTDEDGALHGDHDPLLAAHPARTGLASPVAQADLDGLGLVQLVERLALAIASHREDRDGSSMVGSSIVGRAPVFAASETVGAPVGPSDVVTMPRLSRAFDAEPRAEARIASNDGSGNDGPGNDGGVNDAGQGGVFTLARGEPAVLEDRYSSLTDVVPALRRGDDKILGDSLSGESLSGDENFAQGRPLVIFPGQARALAADGPVPARASAGDVSPAFERPVLASVPTRFQAIARGDGARTSDLDDPEQALRDALATLQKMTANR</sequence>
<keyword evidence="4" id="KW-1185">Reference proteome</keyword>
<proteinExistence type="predicted"/>
<feature type="region of interest" description="Disordered" evidence="1">
    <location>
        <begin position="185"/>
        <end position="230"/>
    </location>
</feature>
<feature type="compositionally biased region" description="Basic and acidic residues" evidence="1">
    <location>
        <begin position="215"/>
        <end position="225"/>
    </location>
</feature>
<feature type="transmembrane region" description="Helical" evidence="2">
    <location>
        <begin position="102"/>
        <end position="123"/>
    </location>
</feature>
<accession>A0ABQ6P8M2</accession>
<organism evidence="3 4">
    <name type="scientific">Novosphingobium pituita</name>
    <dbReference type="NCBI Taxonomy" id="3056842"/>
    <lineage>
        <taxon>Bacteria</taxon>
        <taxon>Pseudomonadati</taxon>
        <taxon>Pseudomonadota</taxon>
        <taxon>Alphaproteobacteria</taxon>
        <taxon>Sphingomonadales</taxon>
        <taxon>Sphingomonadaceae</taxon>
        <taxon>Novosphingobium</taxon>
    </lineage>
</organism>
<comment type="caution">
    <text evidence="3">The sequence shown here is derived from an EMBL/GenBank/DDBJ whole genome shotgun (WGS) entry which is preliminary data.</text>
</comment>
<feature type="compositionally biased region" description="Low complexity" evidence="1">
    <location>
        <begin position="310"/>
        <end position="320"/>
    </location>
</feature>
<name>A0ABQ6P8M2_9SPHN</name>
<protein>
    <recommendedName>
        <fullName evidence="5">DUF308 domain-containing protein</fullName>
    </recommendedName>
</protein>
<evidence type="ECO:0000256" key="1">
    <source>
        <dbReference type="SAM" id="MobiDB-lite"/>
    </source>
</evidence>
<reference evidence="3 4" key="1">
    <citation type="submission" date="2023-06" db="EMBL/GenBank/DDBJ databases">
        <title>Draft genome sequence of Novosphingobium sp. strain IK01.</title>
        <authorList>
            <person name="Hatamoto M."/>
            <person name="Ikarashi T."/>
            <person name="Yamaguchi T."/>
        </authorList>
    </citation>
    <scope>NUCLEOTIDE SEQUENCE [LARGE SCALE GENOMIC DNA]</scope>
    <source>
        <strain evidence="3 4">IK01</strain>
    </source>
</reference>